<proteinExistence type="predicted"/>
<organism evidence="2">
    <name type="scientific">Manihot esculenta</name>
    <name type="common">Cassava</name>
    <name type="synonym">Jatropha manihot</name>
    <dbReference type="NCBI Taxonomy" id="3983"/>
    <lineage>
        <taxon>Eukaryota</taxon>
        <taxon>Viridiplantae</taxon>
        <taxon>Streptophyta</taxon>
        <taxon>Embryophyta</taxon>
        <taxon>Tracheophyta</taxon>
        <taxon>Spermatophyta</taxon>
        <taxon>Magnoliopsida</taxon>
        <taxon>eudicotyledons</taxon>
        <taxon>Gunneridae</taxon>
        <taxon>Pentapetalae</taxon>
        <taxon>rosids</taxon>
        <taxon>fabids</taxon>
        <taxon>Malpighiales</taxon>
        <taxon>Euphorbiaceae</taxon>
        <taxon>Crotonoideae</taxon>
        <taxon>Manihoteae</taxon>
        <taxon>Manihot</taxon>
    </lineage>
</organism>
<gene>
    <name evidence="2" type="ORF">MANES_13G024800</name>
</gene>
<sequence length="123" mass="13994">MPPHRLKKDQPTTTPRYQKTPPDKRSTTIKTSSGHEKNFKLKVIKPIQHKAKGKKKNTKQRLSFTKSINNIEGQQREEFSATAISIHRSDEGTDSNSTCMSVPIPLTFPKFRQKSMKGADEQT</sequence>
<evidence type="ECO:0000256" key="1">
    <source>
        <dbReference type="SAM" id="MobiDB-lite"/>
    </source>
</evidence>
<evidence type="ECO:0000313" key="2">
    <source>
        <dbReference type="EMBL" id="OAY32520.1"/>
    </source>
</evidence>
<feature type="region of interest" description="Disordered" evidence="1">
    <location>
        <begin position="1"/>
        <end position="39"/>
    </location>
</feature>
<protein>
    <submittedName>
        <fullName evidence="2">Uncharacterized protein</fullName>
    </submittedName>
</protein>
<dbReference type="EMBL" id="CM004399">
    <property type="protein sequence ID" value="OAY32520.1"/>
    <property type="molecule type" value="Genomic_DNA"/>
</dbReference>
<dbReference type="AlphaFoldDB" id="A0A2C9UN98"/>
<accession>A0A2C9UN98</accession>
<name>A0A2C9UN98_MANES</name>
<reference evidence="2" key="1">
    <citation type="submission" date="2016-02" db="EMBL/GenBank/DDBJ databases">
        <title>WGS assembly of Manihot esculenta.</title>
        <authorList>
            <person name="Bredeson J.V."/>
            <person name="Prochnik S.E."/>
            <person name="Lyons J.B."/>
            <person name="Schmutz J."/>
            <person name="Grimwood J."/>
            <person name="Vrebalov J."/>
            <person name="Bart R.S."/>
            <person name="Amuge T."/>
            <person name="Ferguson M.E."/>
            <person name="Green R."/>
            <person name="Putnam N."/>
            <person name="Stites J."/>
            <person name="Rounsley S."/>
            <person name="Rokhsar D.S."/>
        </authorList>
    </citation>
    <scope>NUCLEOTIDE SEQUENCE [LARGE SCALE GENOMIC DNA]</scope>
    <source>
        <tissue evidence="2">Leaf</tissue>
    </source>
</reference>